<dbReference type="EMBL" id="JABCSC020000003">
    <property type="protein sequence ID" value="NSL55636.1"/>
    <property type="molecule type" value="Genomic_DNA"/>
</dbReference>
<feature type="transmembrane region" description="Helical" evidence="1">
    <location>
        <begin position="12"/>
        <end position="38"/>
    </location>
</feature>
<keyword evidence="3" id="KW-1185">Reference proteome</keyword>
<evidence type="ECO:0000256" key="1">
    <source>
        <dbReference type="SAM" id="Phobius"/>
    </source>
</evidence>
<reference evidence="2 3" key="1">
    <citation type="submission" date="2020-06" db="EMBL/GenBank/DDBJ databases">
        <title>Draft genome of Uliginosibacterium sp. IMCC34675.</title>
        <authorList>
            <person name="Song J."/>
        </authorList>
    </citation>
    <scope>NUCLEOTIDE SEQUENCE [LARGE SCALE GENOMIC DNA]</scope>
    <source>
        <strain evidence="2 3">IMCC34675</strain>
    </source>
</reference>
<accession>A0ABX2IFV2</accession>
<dbReference type="RefSeq" id="WP_170022057.1">
    <property type="nucleotide sequence ID" value="NZ_JABCSC020000003.1"/>
</dbReference>
<evidence type="ECO:0000313" key="2">
    <source>
        <dbReference type="EMBL" id="NSL55636.1"/>
    </source>
</evidence>
<dbReference type="InterPro" id="IPR012902">
    <property type="entry name" value="N_methyl_site"/>
</dbReference>
<organism evidence="2 3">
    <name type="scientific">Uliginosibacterium aquaticum</name>
    <dbReference type="NCBI Taxonomy" id="2731212"/>
    <lineage>
        <taxon>Bacteria</taxon>
        <taxon>Pseudomonadati</taxon>
        <taxon>Pseudomonadota</taxon>
        <taxon>Betaproteobacteria</taxon>
        <taxon>Rhodocyclales</taxon>
        <taxon>Zoogloeaceae</taxon>
        <taxon>Uliginosibacterium</taxon>
    </lineage>
</organism>
<dbReference type="NCBIfam" id="TIGR02532">
    <property type="entry name" value="IV_pilin_GFxxxE"/>
    <property type="match status" value="1"/>
</dbReference>
<dbReference type="Proteomes" id="UP000778523">
    <property type="component" value="Unassembled WGS sequence"/>
</dbReference>
<dbReference type="SUPFAM" id="SSF54523">
    <property type="entry name" value="Pili subunits"/>
    <property type="match status" value="1"/>
</dbReference>
<protein>
    <submittedName>
        <fullName evidence="2">PilW family protein</fullName>
    </submittedName>
</protein>
<comment type="caution">
    <text evidence="2">The sequence shown here is derived from an EMBL/GenBank/DDBJ whole genome shotgun (WGS) entry which is preliminary data.</text>
</comment>
<proteinExistence type="predicted"/>
<gene>
    <name evidence="2" type="ORF">HJ583_011420</name>
</gene>
<keyword evidence="1" id="KW-1133">Transmembrane helix</keyword>
<dbReference type="Pfam" id="PF07963">
    <property type="entry name" value="N_methyl"/>
    <property type="match status" value="1"/>
</dbReference>
<dbReference type="InterPro" id="IPR045584">
    <property type="entry name" value="Pilin-like"/>
</dbReference>
<evidence type="ECO:0000313" key="3">
    <source>
        <dbReference type="Proteomes" id="UP000778523"/>
    </source>
</evidence>
<sequence>MSRAPSLHQRGLTLIELMVAIVIASLLVLAVSSVMIGFEARKRSATSVNDINQAGNYAAYVLDHWLRSAGSGFSQSAEYAFGCTLQASNGSQNLPRTAALPAPFASLGTTFRLAPLLILADGSTPATSGSSSDVLLVMSGAAGRSEAPAYLTDYPSSSSLTLKNTLAFAASDLLLLTDQEAKNGGIAPCLVSQVSSSFSESGAGSLALAGTYYAAEINSVSVAGFTKNAVAFNLGNVASSNPPAFQVLGVGDNNTLYAYDLLQTSANPLQAVANGLFELHALYGLDSNADGKVDSWVKPSGSYAFSALSDGSSTANGLLSTIKAIRVGLILRTDVAEKTAVSTSSLTLFSDLGSSLQFTRSLTASEQKYRYRTLEISVPLRNAMMLE</sequence>
<name>A0ABX2IFV2_9RHOO</name>
<dbReference type="PROSITE" id="PS00409">
    <property type="entry name" value="PROKAR_NTER_METHYL"/>
    <property type="match status" value="1"/>
</dbReference>
<dbReference type="Pfam" id="PF16074">
    <property type="entry name" value="PilW"/>
    <property type="match status" value="1"/>
</dbReference>
<keyword evidence="1" id="KW-0812">Transmembrane</keyword>
<keyword evidence="1" id="KW-0472">Membrane</keyword>
<dbReference type="InterPro" id="IPR032092">
    <property type="entry name" value="PilW"/>
</dbReference>